<reference evidence="2" key="1">
    <citation type="journal article" date="2014" name="Int. J. Syst. Evol. Microbiol.">
        <title>Complete genome sequence of Corynebacterium casei LMG S-19264T (=DSM 44701T), isolated from a smear-ripened cheese.</title>
        <authorList>
            <consortium name="US DOE Joint Genome Institute (JGI-PGF)"/>
            <person name="Walter F."/>
            <person name="Albersmeier A."/>
            <person name="Kalinowski J."/>
            <person name="Ruckert C."/>
        </authorList>
    </citation>
    <scope>NUCLEOTIDE SEQUENCE</scope>
    <source>
        <strain evidence="2">KCTC 22164</strain>
    </source>
</reference>
<comment type="caution">
    <text evidence="2">The sequence shown here is derived from an EMBL/GenBank/DDBJ whole genome shotgun (WGS) entry which is preliminary data.</text>
</comment>
<dbReference type="AlphaFoldDB" id="A0A918JN49"/>
<accession>A0A918JN49</accession>
<keyword evidence="1" id="KW-1133">Transmembrane helix</keyword>
<keyword evidence="3" id="KW-1185">Reference proteome</keyword>
<dbReference type="RefSeq" id="WP_189407209.1">
    <property type="nucleotide sequence ID" value="NZ_BMXP01000007.1"/>
</dbReference>
<evidence type="ECO:0000313" key="2">
    <source>
        <dbReference type="EMBL" id="GGW90902.1"/>
    </source>
</evidence>
<keyword evidence="1" id="KW-0472">Membrane</keyword>
<reference evidence="2" key="2">
    <citation type="submission" date="2020-09" db="EMBL/GenBank/DDBJ databases">
        <authorList>
            <person name="Sun Q."/>
            <person name="Kim S."/>
        </authorList>
    </citation>
    <scope>NUCLEOTIDE SEQUENCE</scope>
    <source>
        <strain evidence="2">KCTC 22164</strain>
    </source>
</reference>
<protein>
    <submittedName>
        <fullName evidence="2">Uncharacterized protein</fullName>
    </submittedName>
</protein>
<feature type="transmembrane region" description="Helical" evidence="1">
    <location>
        <begin position="54"/>
        <end position="75"/>
    </location>
</feature>
<feature type="transmembrane region" description="Helical" evidence="1">
    <location>
        <begin position="21"/>
        <end position="42"/>
    </location>
</feature>
<sequence length="89" mass="10260">MIDELARVRRTQNKPGACTTSATLIGFVLFLTGVMFVVLGMLDLLVRIESLRTALYFVVGYAMYKLGHAILRHFATFRSQRERRRNQPR</sequence>
<dbReference type="EMBL" id="BMXP01000007">
    <property type="protein sequence ID" value="GGW90902.1"/>
    <property type="molecule type" value="Genomic_DNA"/>
</dbReference>
<organism evidence="2 3">
    <name type="scientific">Alteromonas halophila</name>
    <dbReference type="NCBI Taxonomy" id="516698"/>
    <lineage>
        <taxon>Bacteria</taxon>
        <taxon>Pseudomonadati</taxon>
        <taxon>Pseudomonadota</taxon>
        <taxon>Gammaproteobacteria</taxon>
        <taxon>Alteromonadales</taxon>
        <taxon>Alteromonadaceae</taxon>
        <taxon>Alteromonas/Salinimonas group</taxon>
        <taxon>Alteromonas</taxon>
    </lineage>
</organism>
<dbReference type="Proteomes" id="UP000631300">
    <property type="component" value="Unassembled WGS sequence"/>
</dbReference>
<evidence type="ECO:0000256" key="1">
    <source>
        <dbReference type="SAM" id="Phobius"/>
    </source>
</evidence>
<keyword evidence="1" id="KW-0812">Transmembrane</keyword>
<gene>
    <name evidence="2" type="ORF">GCM10007391_26510</name>
</gene>
<evidence type="ECO:0000313" key="3">
    <source>
        <dbReference type="Proteomes" id="UP000631300"/>
    </source>
</evidence>
<name>A0A918JN49_9ALTE</name>
<proteinExistence type="predicted"/>